<dbReference type="EMBL" id="GGEC01066037">
    <property type="protein sequence ID" value="MBX46521.1"/>
    <property type="molecule type" value="Transcribed_RNA"/>
</dbReference>
<evidence type="ECO:0000256" key="1">
    <source>
        <dbReference type="SAM" id="Phobius"/>
    </source>
</evidence>
<protein>
    <submittedName>
        <fullName evidence="2">Uncharacterized protein</fullName>
    </submittedName>
</protein>
<keyword evidence="1" id="KW-0472">Membrane</keyword>
<keyword evidence="1" id="KW-1133">Transmembrane helix</keyword>
<proteinExistence type="predicted"/>
<keyword evidence="1" id="KW-0812">Transmembrane</keyword>
<sequence>MLLSLLYIPGFVAPIFYPYISICFFYPFMLFLQRHFQYTLLLFFFLCWCVEFYVLFISIKTINSKS</sequence>
<reference evidence="2" key="1">
    <citation type="submission" date="2018-02" db="EMBL/GenBank/DDBJ databases">
        <title>Rhizophora mucronata_Transcriptome.</title>
        <authorList>
            <person name="Meera S.P."/>
            <person name="Sreeshan A."/>
            <person name="Augustine A."/>
        </authorList>
    </citation>
    <scope>NUCLEOTIDE SEQUENCE</scope>
    <source>
        <tissue evidence="2">Leaf</tissue>
    </source>
</reference>
<name>A0A2P2NW18_RHIMU</name>
<dbReference type="AlphaFoldDB" id="A0A2P2NW18"/>
<feature type="transmembrane region" description="Helical" evidence="1">
    <location>
        <begin position="40"/>
        <end position="59"/>
    </location>
</feature>
<organism evidence="2">
    <name type="scientific">Rhizophora mucronata</name>
    <name type="common">Asiatic mangrove</name>
    <dbReference type="NCBI Taxonomy" id="61149"/>
    <lineage>
        <taxon>Eukaryota</taxon>
        <taxon>Viridiplantae</taxon>
        <taxon>Streptophyta</taxon>
        <taxon>Embryophyta</taxon>
        <taxon>Tracheophyta</taxon>
        <taxon>Spermatophyta</taxon>
        <taxon>Magnoliopsida</taxon>
        <taxon>eudicotyledons</taxon>
        <taxon>Gunneridae</taxon>
        <taxon>Pentapetalae</taxon>
        <taxon>rosids</taxon>
        <taxon>fabids</taxon>
        <taxon>Malpighiales</taxon>
        <taxon>Rhizophoraceae</taxon>
        <taxon>Rhizophora</taxon>
    </lineage>
</organism>
<accession>A0A2P2NW18</accession>
<evidence type="ECO:0000313" key="2">
    <source>
        <dbReference type="EMBL" id="MBX46521.1"/>
    </source>
</evidence>
<feature type="transmembrane region" description="Helical" evidence="1">
    <location>
        <begin position="6"/>
        <end position="28"/>
    </location>
</feature>